<dbReference type="InterPro" id="IPR016181">
    <property type="entry name" value="Acyl_CoA_acyltransferase"/>
</dbReference>
<dbReference type="InterPro" id="IPR050832">
    <property type="entry name" value="Bact_Acetyltransf"/>
</dbReference>
<evidence type="ECO:0000259" key="3">
    <source>
        <dbReference type="PROSITE" id="PS51186"/>
    </source>
</evidence>
<evidence type="ECO:0000256" key="1">
    <source>
        <dbReference type="ARBA" id="ARBA00022679"/>
    </source>
</evidence>
<sequence length="168" mass="19027">MSPHPLALHPLRFTPEEIREVVALYASNPDYWRAAGEYDRDDIQAAQVEADLRREVAVEGGEVFLARSGEGRLVGVVCLLRRHPKDGLPWIGLLMVDGRARRTGIGRRLVGLVEDRFRAEGRSGLRLAVLENNPDALAFWKSLGWHEIDRRQDLAHDRPCIVMHKHLA</sequence>
<dbReference type="Gene3D" id="3.40.630.30">
    <property type="match status" value="1"/>
</dbReference>
<dbReference type="RefSeq" id="WP_265544214.1">
    <property type="nucleotide sequence ID" value="NZ_CP098740.1"/>
</dbReference>
<evidence type="ECO:0000313" key="4">
    <source>
        <dbReference type="EMBL" id="UZK56117.1"/>
    </source>
</evidence>
<dbReference type="PANTHER" id="PTHR43877">
    <property type="entry name" value="AMINOALKYLPHOSPHONATE N-ACETYLTRANSFERASE-RELATED-RELATED"/>
    <property type="match status" value="1"/>
</dbReference>
<keyword evidence="5" id="KW-1185">Reference proteome</keyword>
<evidence type="ECO:0000256" key="2">
    <source>
        <dbReference type="ARBA" id="ARBA00023315"/>
    </source>
</evidence>
<keyword evidence="1" id="KW-0808">Transferase</keyword>
<protein>
    <submittedName>
        <fullName evidence="4">GNAT family N-acetyltransferase</fullName>
    </submittedName>
</protein>
<evidence type="ECO:0000313" key="5">
    <source>
        <dbReference type="Proteomes" id="UP001164963"/>
    </source>
</evidence>
<keyword evidence="2" id="KW-0012">Acyltransferase</keyword>
<dbReference type="EMBL" id="CP098740">
    <property type="protein sequence ID" value="UZK56117.1"/>
    <property type="molecule type" value="Genomic_DNA"/>
</dbReference>
<accession>A0ABY6PW01</accession>
<reference evidence="4" key="1">
    <citation type="journal article" date="2022" name="Front. Microbiol.">
        <title>Mirubactin C rescues the lethal effect of cell wall biosynthesis mutations in Bacillus subtilis.</title>
        <authorList>
            <person name="Kepplinger B."/>
            <person name="Wen X."/>
            <person name="Tyler A.R."/>
            <person name="Kim B.Y."/>
            <person name="Brown J."/>
            <person name="Banks P."/>
            <person name="Dashti Y."/>
            <person name="Mackenzie E.S."/>
            <person name="Wills C."/>
            <person name="Kawai Y."/>
            <person name="Waldron K.J."/>
            <person name="Allenby N.E.E."/>
            <person name="Wu L.J."/>
            <person name="Hall M.J."/>
            <person name="Errington J."/>
        </authorList>
    </citation>
    <scope>NUCLEOTIDE SEQUENCE</scope>
    <source>
        <strain evidence="4">MDA8-470</strain>
    </source>
</reference>
<dbReference type="PROSITE" id="PS51186">
    <property type="entry name" value="GNAT"/>
    <property type="match status" value="1"/>
</dbReference>
<dbReference type="PANTHER" id="PTHR43877:SF2">
    <property type="entry name" value="AMINOALKYLPHOSPHONATE N-ACETYLTRANSFERASE-RELATED"/>
    <property type="match status" value="1"/>
</dbReference>
<dbReference type="CDD" id="cd04301">
    <property type="entry name" value="NAT_SF"/>
    <property type="match status" value="1"/>
</dbReference>
<dbReference type="Pfam" id="PF00583">
    <property type="entry name" value="Acetyltransf_1"/>
    <property type="match status" value="1"/>
</dbReference>
<dbReference type="Proteomes" id="UP001164963">
    <property type="component" value="Chromosome"/>
</dbReference>
<organism evidence="4 5">
    <name type="scientific">Streptomyces drozdowiczii</name>
    <dbReference type="NCBI Taxonomy" id="202862"/>
    <lineage>
        <taxon>Bacteria</taxon>
        <taxon>Bacillati</taxon>
        <taxon>Actinomycetota</taxon>
        <taxon>Actinomycetes</taxon>
        <taxon>Kitasatosporales</taxon>
        <taxon>Streptomycetaceae</taxon>
        <taxon>Streptomyces</taxon>
    </lineage>
</organism>
<dbReference type="SUPFAM" id="SSF55729">
    <property type="entry name" value="Acyl-CoA N-acyltransferases (Nat)"/>
    <property type="match status" value="1"/>
</dbReference>
<gene>
    <name evidence="4" type="ORF">NEH16_20220</name>
</gene>
<feature type="domain" description="N-acetyltransferase" evidence="3">
    <location>
        <begin position="11"/>
        <end position="168"/>
    </location>
</feature>
<proteinExistence type="predicted"/>
<name>A0ABY6PW01_9ACTN</name>
<dbReference type="InterPro" id="IPR000182">
    <property type="entry name" value="GNAT_dom"/>
</dbReference>